<dbReference type="Proteomes" id="UP000198906">
    <property type="component" value="Unassembled WGS sequence"/>
</dbReference>
<dbReference type="AlphaFoldDB" id="A0A1C6RS09"/>
<dbReference type="CDD" id="cd04301">
    <property type="entry name" value="NAT_SF"/>
    <property type="match status" value="1"/>
</dbReference>
<dbReference type="GO" id="GO:0016747">
    <property type="term" value="F:acyltransferase activity, transferring groups other than amino-acyl groups"/>
    <property type="evidence" value="ECO:0007669"/>
    <property type="project" value="InterPro"/>
</dbReference>
<keyword evidence="2" id="KW-0808">Transferase</keyword>
<keyword evidence="3" id="KW-1185">Reference proteome</keyword>
<dbReference type="InterPro" id="IPR000182">
    <property type="entry name" value="GNAT_dom"/>
</dbReference>
<evidence type="ECO:0000313" key="3">
    <source>
        <dbReference type="Proteomes" id="UP000198906"/>
    </source>
</evidence>
<dbReference type="InterPro" id="IPR016181">
    <property type="entry name" value="Acyl_CoA_acyltransferase"/>
</dbReference>
<protein>
    <submittedName>
        <fullName evidence="2">Acetyltransferase (GNAT) family protein</fullName>
    </submittedName>
</protein>
<name>A0A1C6RS09_9ACTN</name>
<dbReference type="Pfam" id="PF00583">
    <property type="entry name" value="Acetyltransf_1"/>
    <property type="match status" value="1"/>
</dbReference>
<dbReference type="EMBL" id="FMHU01000001">
    <property type="protein sequence ID" value="SCL19958.1"/>
    <property type="molecule type" value="Genomic_DNA"/>
</dbReference>
<dbReference type="SUPFAM" id="SSF55729">
    <property type="entry name" value="Acyl-CoA N-acyltransferases (Nat)"/>
    <property type="match status" value="1"/>
</dbReference>
<gene>
    <name evidence="2" type="ORF">GA0074694_2876</name>
</gene>
<accession>A0A1C6RS09</accession>
<dbReference type="Gene3D" id="3.40.630.30">
    <property type="match status" value="1"/>
</dbReference>
<evidence type="ECO:0000259" key="1">
    <source>
        <dbReference type="PROSITE" id="PS51186"/>
    </source>
</evidence>
<sequence>MGDRPAGGGRDAYRDPMLDRRLHLHLATWLGQWPAGPGLHVVGSWRRAHPAWDRRLRPAVAVAAPGSAVLSVSPEHVAAVRALAADGPTPRLWSALPGAVGHPGLPLREGVFRWCTAPHPLPDVGEWVDPTDPGFPSWLHLFDREVLVVRDADGHYLAGVGVKRHDRYGHELAVGTMPGARGRGLARRLVAQAARRVLDEGAVPTYLHDPDNTASARVAAAAGFPDRGWRSHIVHPD</sequence>
<dbReference type="PROSITE" id="PS51186">
    <property type="entry name" value="GNAT"/>
    <property type="match status" value="1"/>
</dbReference>
<reference evidence="3" key="1">
    <citation type="submission" date="2016-06" db="EMBL/GenBank/DDBJ databases">
        <authorList>
            <person name="Varghese N."/>
        </authorList>
    </citation>
    <scope>NUCLEOTIDE SEQUENCE [LARGE SCALE GENOMIC DNA]</scope>
    <source>
        <strain evidence="3">DSM 46123</strain>
    </source>
</reference>
<proteinExistence type="predicted"/>
<organism evidence="2 3">
    <name type="scientific">Micromonospora inyonensis</name>
    <dbReference type="NCBI Taxonomy" id="47866"/>
    <lineage>
        <taxon>Bacteria</taxon>
        <taxon>Bacillati</taxon>
        <taxon>Actinomycetota</taxon>
        <taxon>Actinomycetes</taxon>
        <taxon>Micromonosporales</taxon>
        <taxon>Micromonosporaceae</taxon>
        <taxon>Micromonospora</taxon>
    </lineage>
</organism>
<feature type="domain" description="N-acetyltransferase" evidence="1">
    <location>
        <begin position="90"/>
        <end position="237"/>
    </location>
</feature>
<evidence type="ECO:0000313" key="2">
    <source>
        <dbReference type="EMBL" id="SCL19958.1"/>
    </source>
</evidence>